<dbReference type="PANTHER" id="PTHR30537:SF5">
    <property type="entry name" value="HTH-TYPE TRANSCRIPTIONAL ACTIVATOR TTDR-RELATED"/>
    <property type="match status" value="1"/>
</dbReference>
<dbReference type="PANTHER" id="PTHR30537">
    <property type="entry name" value="HTH-TYPE TRANSCRIPTIONAL REGULATOR"/>
    <property type="match status" value="1"/>
</dbReference>
<dbReference type="Pfam" id="PF03466">
    <property type="entry name" value="LysR_substrate"/>
    <property type="match status" value="1"/>
</dbReference>
<reference evidence="7" key="1">
    <citation type="submission" date="2023-02" db="EMBL/GenBank/DDBJ databases">
        <title>Description of Roseinatronobacter alkalisoli sp. nov., an alkaliphilic bacerium isolated from soda soil.</title>
        <authorList>
            <person name="Wei W."/>
        </authorList>
    </citation>
    <scope>NUCLEOTIDE SEQUENCE</scope>
    <source>
        <strain evidence="7">HJB301</strain>
    </source>
</reference>
<dbReference type="InterPro" id="IPR000847">
    <property type="entry name" value="LysR_HTH_N"/>
</dbReference>
<keyword evidence="2" id="KW-0805">Transcription regulation</keyword>
<dbReference type="RefSeq" id="WP_274354388.1">
    <property type="nucleotide sequence ID" value="NZ_JAQZSM010000051.1"/>
</dbReference>
<name>A0ABT5TIG4_9RHOB</name>
<feature type="region of interest" description="Disordered" evidence="5">
    <location>
        <begin position="297"/>
        <end position="362"/>
    </location>
</feature>
<dbReference type="InterPro" id="IPR036390">
    <property type="entry name" value="WH_DNA-bd_sf"/>
</dbReference>
<evidence type="ECO:0000256" key="5">
    <source>
        <dbReference type="SAM" id="MobiDB-lite"/>
    </source>
</evidence>
<dbReference type="Proteomes" id="UP001431784">
    <property type="component" value="Unassembled WGS sequence"/>
</dbReference>
<dbReference type="CDD" id="cd08422">
    <property type="entry name" value="PBP2_CrgA_like"/>
    <property type="match status" value="1"/>
</dbReference>
<evidence type="ECO:0000256" key="4">
    <source>
        <dbReference type="ARBA" id="ARBA00023163"/>
    </source>
</evidence>
<dbReference type="Gene3D" id="1.10.10.10">
    <property type="entry name" value="Winged helix-like DNA-binding domain superfamily/Winged helix DNA-binding domain"/>
    <property type="match status" value="1"/>
</dbReference>
<comment type="similarity">
    <text evidence="1">Belongs to the LysR transcriptional regulatory family.</text>
</comment>
<keyword evidence="4" id="KW-0804">Transcription</keyword>
<gene>
    <name evidence="7" type="ORF">PUT78_21950</name>
</gene>
<accession>A0ABT5TIG4</accession>
<comment type="caution">
    <text evidence="7">The sequence shown here is derived from an EMBL/GenBank/DDBJ whole genome shotgun (WGS) entry which is preliminary data.</text>
</comment>
<feature type="compositionally biased region" description="Polar residues" evidence="5">
    <location>
        <begin position="297"/>
        <end position="312"/>
    </location>
</feature>
<evidence type="ECO:0000256" key="3">
    <source>
        <dbReference type="ARBA" id="ARBA00023125"/>
    </source>
</evidence>
<proteinExistence type="inferred from homology"/>
<sequence>MDTISLKAYALIVEEGSFSAAARQLGISKSMCSKYISDLEDKLGARLLTRSTRSVKTTSIGMEYYQKVRRILDLLDEANEQAKVESGTVTGRLRIGSPVSFSLRALQPLILRFLKQHPNVQLESVFDDSRTNLISKGYDAVLCIGELADSSMVARRIHTTTCAIVASPGYLETYGTPRHPSDLSNHKILHYTNISTATTWPFQSENEIFWQKVTPRFASNNGEIIAAAAMADYGVAYLAEFMISDHLATGKLVPILAEYTHPDLPISIIYPSRKNISAALKAFLEFCTCNESQSAKVTHGNGATTPLRTGQETGLLAQQVPSSGKTDRVGKVSNAGWTGRLPPGQRAGMDTRRRTVGPSKHG</sequence>
<dbReference type="SUPFAM" id="SSF46785">
    <property type="entry name" value="Winged helix' DNA-binding domain"/>
    <property type="match status" value="1"/>
</dbReference>
<dbReference type="InterPro" id="IPR036388">
    <property type="entry name" value="WH-like_DNA-bd_sf"/>
</dbReference>
<dbReference type="InterPro" id="IPR058163">
    <property type="entry name" value="LysR-type_TF_proteobact-type"/>
</dbReference>
<evidence type="ECO:0000313" key="8">
    <source>
        <dbReference type="Proteomes" id="UP001431784"/>
    </source>
</evidence>
<evidence type="ECO:0000259" key="6">
    <source>
        <dbReference type="PROSITE" id="PS50931"/>
    </source>
</evidence>
<dbReference type="Pfam" id="PF00126">
    <property type="entry name" value="HTH_1"/>
    <property type="match status" value="1"/>
</dbReference>
<evidence type="ECO:0000256" key="2">
    <source>
        <dbReference type="ARBA" id="ARBA00023015"/>
    </source>
</evidence>
<dbReference type="Gene3D" id="3.40.190.290">
    <property type="match status" value="1"/>
</dbReference>
<feature type="domain" description="HTH lysR-type" evidence="6">
    <location>
        <begin position="1"/>
        <end position="58"/>
    </location>
</feature>
<dbReference type="SUPFAM" id="SSF53850">
    <property type="entry name" value="Periplasmic binding protein-like II"/>
    <property type="match status" value="1"/>
</dbReference>
<keyword evidence="8" id="KW-1185">Reference proteome</keyword>
<evidence type="ECO:0000256" key="1">
    <source>
        <dbReference type="ARBA" id="ARBA00009437"/>
    </source>
</evidence>
<dbReference type="EMBL" id="JAQZSM010000051">
    <property type="protein sequence ID" value="MDD7973728.1"/>
    <property type="molecule type" value="Genomic_DNA"/>
</dbReference>
<dbReference type="PROSITE" id="PS50931">
    <property type="entry name" value="HTH_LYSR"/>
    <property type="match status" value="1"/>
</dbReference>
<protein>
    <submittedName>
        <fullName evidence="7">LysR substrate-binding domain-containing protein</fullName>
    </submittedName>
</protein>
<evidence type="ECO:0000313" key="7">
    <source>
        <dbReference type="EMBL" id="MDD7973728.1"/>
    </source>
</evidence>
<organism evidence="7 8">
    <name type="scientific">Roseinatronobacter alkalisoli</name>
    <dbReference type="NCBI Taxonomy" id="3028235"/>
    <lineage>
        <taxon>Bacteria</taxon>
        <taxon>Pseudomonadati</taxon>
        <taxon>Pseudomonadota</taxon>
        <taxon>Alphaproteobacteria</taxon>
        <taxon>Rhodobacterales</taxon>
        <taxon>Paracoccaceae</taxon>
        <taxon>Roseinatronobacter</taxon>
    </lineage>
</organism>
<dbReference type="InterPro" id="IPR005119">
    <property type="entry name" value="LysR_subst-bd"/>
</dbReference>
<keyword evidence="3" id="KW-0238">DNA-binding</keyword>